<dbReference type="EMBL" id="CP016250">
    <property type="protein sequence ID" value="ANQ09866.1"/>
    <property type="molecule type" value="Genomic_DNA"/>
</dbReference>
<dbReference type="Pfam" id="PF12887">
    <property type="entry name" value="SICA_alpha"/>
    <property type="match status" value="1"/>
</dbReference>
<dbReference type="RefSeq" id="XP_019916561.1">
    <property type="nucleotide sequence ID" value="XM_020061013.1"/>
</dbReference>
<dbReference type="VEuPathDB" id="PlasmoDB:PCOAH_00042290"/>
<dbReference type="KEGG" id="pcot:PCOAH_00042290"/>
<evidence type="ECO:0000313" key="7">
    <source>
        <dbReference type="Proteomes" id="UP000092716"/>
    </source>
</evidence>
<evidence type="ECO:0000256" key="1">
    <source>
        <dbReference type="SAM" id="MobiDB-lite"/>
    </source>
</evidence>
<feature type="domain" description="Schizont-infected cell agglutination extracellular beta" evidence="3">
    <location>
        <begin position="342"/>
        <end position="505"/>
    </location>
</feature>
<proteinExistence type="predicted"/>
<dbReference type="AlphaFoldDB" id="A0A1B1E4E7"/>
<dbReference type="InterPro" id="IPR024285">
    <property type="entry name" value="SICA_extracell_b"/>
</dbReference>
<reference evidence="7" key="1">
    <citation type="submission" date="2016-06" db="EMBL/GenBank/DDBJ databases">
        <title>First high quality genome sequence of Plasmodium coatneyi using continuous long reads from single molecule, real-time sequencing.</title>
        <authorList>
            <person name="Chien J.-T."/>
            <person name="Pakala S.B."/>
            <person name="Geraldo J.A."/>
            <person name="Lapp S.A."/>
            <person name="Barnwell J.W."/>
            <person name="Kissinger J.C."/>
            <person name="Galinski M.R."/>
            <person name="Humphrey J.C."/>
        </authorList>
    </citation>
    <scope>NUCLEOTIDE SEQUENCE [LARGE SCALE GENOMIC DNA]</scope>
    <source>
        <strain evidence="7">Hackeri</strain>
    </source>
</reference>
<evidence type="ECO:0000256" key="2">
    <source>
        <dbReference type="SAM" id="Phobius"/>
    </source>
</evidence>
<feature type="transmembrane region" description="Helical" evidence="2">
    <location>
        <begin position="1004"/>
        <end position="1025"/>
    </location>
</feature>
<feature type="region of interest" description="Disordered" evidence="1">
    <location>
        <begin position="277"/>
        <end position="338"/>
    </location>
</feature>
<dbReference type="Proteomes" id="UP000092716">
    <property type="component" value="Chromosome 12"/>
</dbReference>
<feature type="region of interest" description="Disordered" evidence="1">
    <location>
        <begin position="787"/>
        <end position="842"/>
    </location>
</feature>
<feature type="compositionally biased region" description="Basic and acidic residues" evidence="1">
    <location>
        <begin position="1153"/>
        <end position="1169"/>
    </location>
</feature>
<feature type="region of interest" description="Disordered" evidence="1">
    <location>
        <begin position="1143"/>
        <end position="1169"/>
    </location>
</feature>
<feature type="domain" description="Schizont-infected cell agglutination C-terminal" evidence="4">
    <location>
        <begin position="1023"/>
        <end position="1150"/>
    </location>
</feature>
<organism evidence="6 7">
    <name type="scientific">Plasmodium coatneyi</name>
    <dbReference type="NCBI Taxonomy" id="208452"/>
    <lineage>
        <taxon>Eukaryota</taxon>
        <taxon>Sar</taxon>
        <taxon>Alveolata</taxon>
        <taxon>Apicomplexa</taxon>
        <taxon>Aconoidasida</taxon>
        <taxon>Haemosporida</taxon>
        <taxon>Plasmodiidae</taxon>
        <taxon>Plasmodium</taxon>
    </lineage>
</organism>
<evidence type="ECO:0000313" key="6">
    <source>
        <dbReference type="EMBL" id="ANQ09866.1"/>
    </source>
</evidence>
<keyword evidence="2" id="KW-0812">Transmembrane</keyword>
<feature type="compositionally biased region" description="Basic and acidic residues" evidence="1">
    <location>
        <begin position="800"/>
        <end position="816"/>
    </location>
</feature>
<protein>
    <submittedName>
        <fullName evidence="6">SICA antigen</fullName>
    </submittedName>
</protein>
<feature type="non-terminal residue" evidence="6">
    <location>
        <position position="1169"/>
    </location>
</feature>
<dbReference type="GeneID" id="30910960"/>
<feature type="compositionally biased region" description="Gly residues" evidence="1">
    <location>
        <begin position="944"/>
        <end position="963"/>
    </location>
</feature>
<dbReference type="OrthoDB" id="9945370at2759"/>
<keyword evidence="2" id="KW-1133">Transmembrane helix</keyword>
<keyword evidence="7" id="KW-1185">Reference proteome</keyword>
<feature type="compositionally biased region" description="Low complexity" evidence="1">
    <location>
        <begin position="787"/>
        <end position="799"/>
    </location>
</feature>
<feature type="domain" description="Schizont-infected cell agglutination extracellular alpha" evidence="5">
    <location>
        <begin position="8"/>
        <end position="184"/>
    </location>
</feature>
<evidence type="ECO:0000259" key="4">
    <source>
        <dbReference type="Pfam" id="PF12879"/>
    </source>
</evidence>
<name>A0A1B1E4E7_9APIC</name>
<dbReference type="InterPro" id="IPR024288">
    <property type="entry name" value="SICA_C"/>
</dbReference>
<dbReference type="Pfam" id="PF12878">
    <property type="entry name" value="SICA_beta"/>
    <property type="match status" value="2"/>
</dbReference>
<feature type="region of interest" description="Disordered" evidence="1">
    <location>
        <begin position="856"/>
        <end position="984"/>
    </location>
</feature>
<dbReference type="InterPro" id="IPR024290">
    <property type="entry name" value="SICA_extracell_a"/>
</dbReference>
<gene>
    <name evidence="6" type="ORF">PCOAH_00042290</name>
</gene>
<evidence type="ECO:0000259" key="3">
    <source>
        <dbReference type="Pfam" id="PF12878"/>
    </source>
</evidence>
<feature type="compositionally biased region" description="Pro residues" evidence="1">
    <location>
        <begin position="312"/>
        <end position="324"/>
    </location>
</feature>
<sequence length="1169" mass="129897">MYDYFAEFLVEWLTVKGMQSSGQYGKIWKDVERVFKDMLKYITKDSEELKLLCSGYGDDISMSEGVKNRGKELCKMLIRIIYWIGGLVEKWDKVKEYYWEKRTDIKEKNEKVEAYLRCILGKILIAKMFSNHCDMEEVAKVVDGAVQGTLGWRGIKAEHEECSGIDFGIIRIGHVFLWERMDGWLSEKKEEKKELEIIKKNGEVCEGGSLSRGGSKDIGKGKENTTKLLGKGSAAEWQELLKRRKQFPEDNLVGILKKMSGKDQSGMKSIVEQEVKNLEAEESKTPSLHEPASKTPALQEQQPQTPASPVLPVRPPPPPPPRSPSTPRQGPTGKDCSKEEDLCQRANCVAPNWFKDRNGNEMQNWCQFWNTDAVKRLNELSTDMTNGNKAGEELCKNFAGSSGKVTEAEKKACNYIVKGLKYIYGLQSSGEDVKSKNNRIISQTMYCLFLNAYADMLIEKSAGHICLITEEKIKEMFKEGNENKDTWCVNNKTKQNNNCATCTREPNLICALSVEENLFDKEKSTKCLSYNKNIKVKLDDLLEKNSEIQQTFTTINNASTLCERVNCVTTKWFKIRKDASIGNQNWCVFWRQHDAGKVLRELSKAMTNGQGTDVKECKDIQDKGDTSPEANKQACNYIVKGLEDIYKKEPYGDWTDNDAEKKENQQFYRTMGCLFLNVYADMLEKEPCIDGNVITDAFSKSGEVKNRTPCKNDPNCVTCTRDKSYESCKLKVDEGLLNKKAGQDCEHHKNNIKNKLGDMLDPTKNGDTVIKAELEAINKICPHAQAAKPVATKPTTTKPVVKDQDEKDKPGRKGVDAPEPQLPDANDGYIDAPTPGSRPKNDADAVELLTWGSGRIDSVSTGVTPEITPSHPGEGPRTNEVGPSGVKGPDGDPTHTNPNPGPQGQPEIGTEAVPANSDPNAATPQPIDNGPASPSAPKGDPTPGVGGGGVPGVPGVPGVGGIPGAVSRAAGKGGGGGGESSSVTPIAKPVIHKIDNLPDLLTPYLPTIPVFIGISVISYLLWKYFTLSKRRRRHRREEHLTSPPLEEQLFDHVDDESGPHKYTLVKERKQPRSVPTKTKRPKKQGLDRRVCHRTIIDIHLEVLDECQKGGLHSTKEDFFEILVHEFMGSEFIKEKNVANVNVPNEEVPSSDSGFREEDFVPKEDGPTEQ</sequence>
<keyword evidence="2" id="KW-0472">Membrane</keyword>
<accession>A0A1B1E4E7</accession>
<dbReference type="Pfam" id="PF12879">
    <property type="entry name" value="SICA_C"/>
    <property type="match status" value="1"/>
</dbReference>
<evidence type="ECO:0000259" key="5">
    <source>
        <dbReference type="Pfam" id="PF12887"/>
    </source>
</evidence>
<feature type="domain" description="Schizont-infected cell agglutination extracellular beta" evidence="3">
    <location>
        <begin position="560"/>
        <end position="729"/>
    </location>
</feature>